<dbReference type="EMBL" id="JAKFHA010000001">
    <property type="protein sequence ID" value="MCF2525874.1"/>
    <property type="molecule type" value="Genomic_DNA"/>
</dbReference>
<comment type="caution">
    <text evidence="4">The sequence shown here is derived from an EMBL/GenBank/DDBJ whole genome shotgun (WGS) entry which is preliminary data.</text>
</comment>
<dbReference type="AlphaFoldDB" id="A0AA41PU20"/>
<evidence type="ECO:0000256" key="1">
    <source>
        <dbReference type="ARBA" id="ARBA00022527"/>
    </source>
</evidence>
<gene>
    <name evidence="4" type="ORF">LZ495_01355</name>
</gene>
<organism evidence="4 5">
    <name type="scientific">Yinghuangia soli</name>
    <dbReference type="NCBI Taxonomy" id="2908204"/>
    <lineage>
        <taxon>Bacteria</taxon>
        <taxon>Bacillati</taxon>
        <taxon>Actinomycetota</taxon>
        <taxon>Actinomycetes</taxon>
        <taxon>Kitasatosporales</taxon>
        <taxon>Streptomycetaceae</taxon>
        <taxon>Yinghuangia</taxon>
    </lineage>
</organism>
<dbReference type="GO" id="GO:0005524">
    <property type="term" value="F:ATP binding"/>
    <property type="evidence" value="ECO:0007669"/>
    <property type="project" value="UniProtKB-KW"/>
</dbReference>
<dbReference type="InterPro" id="IPR050267">
    <property type="entry name" value="Anti-sigma-factor_SerPK"/>
</dbReference>
<reference evidence="4" key="1">
    <citation type="submission" date="2022-01" db="EMBL/GenBank/DDBJ databases">
        <title>Genome-Based Taxonomic Classification of the Phylum Actinobacteria.</title>
        <authorList>
            <person name="Gao Y."/>
        </authorList>
    </citation>
    <scope>NUCLEOTIDE SEQUENCE</scope>
    <source>
        <strain evidence="4">KLBMP 8922</strain>
    </source>
</reference>
<dbReference type="CDD" id="cd16936">
    <property type="entry name" value="HATPase_RsbW-like"/>
    <property type="match status" value="1"/>
</dbReference>
<evidence type="ECO:0000313" key="4">
    <source>
        <dbReference type="EMBL" id="MCF2525874.1"/>
    </source>
</evidence>
<sequence length="175" mass="18531">MTSGTPTSESASRTDTFECTLESVPQSARRARHLATSCLADWGWGPDTQLSLSAALIIGELTANAVVHGHADDTSATFHFRMRLIPADEGRSVTTLRIDVTDSDTRQRPRLGDASLEARSGRGLLLVAGIADRWGCDDNSPSGKTVWAELAAPKEPDPPSGRSSAGASMSSPGRR</sequence>
<keyword evidence="4" id="KW-0067">ATP-binding</keyword>
<keyword evidence="5" id="KW-1185">Reference proteome</keyword>
<evidence type="ECO:0000313" key="5">
    <source>
        <dbReference type="Proteomes" id="UP001165378"/>
    </source>
</evidence>
<dbReference type="GO" id="GO:0004674">
    <property type="term" value="F:protein serine/threonine kinase activity"/>
    <property type="evidence" value="ECO:0007669"/>
    <property type="project" value="UniProtKB-KW"/>
</dbReference>
<feature type="domain" description="Histidine kinase/HSP90-like ATPase" evidence="3">
    <location>
        <begin position="24"/>
        <end position="148"/>
    </location>
</feature>
<keyword evidence="1" id="KW-0418">Kinase</keyword>
<dbReference type="InterPro" id="IPR003594">
    <property type="entry name" value="HATPase_dom"/>
</dbReference>
<feature type="region of interest" description="Disordered" evidence="2">
    <location>
        <begin position="151"/>
        <end position="175"/>
    </location>
</feature>
<keyword evidence="1" id="KW-0808">Transferase</keyword>
<dbReference type="RefSeq" id="WP_235049894.1">
    <property type="nucleotide sequence ID" value="NZ_JAKFHA010000001.1"/>
</dbReference>
<dbReference type="Gene3D" id="3.30.565.10">
    <property type="entry name" value="Histidine kinase-like ATPase, C-terminal domain"/>
    <property type="match status" value="1"/>
</dbReference>
<dbReference type="InterPro" id="IPR036890">
    <property type="entry name" value="HATPase_C_sf"/>
</dbReference>
<accession>A0AA41PU20</accession>
<dbReference type="PANTHER" id="PTHR35526:SF3">
    <property type="entry name" value="ANTI-SIGMA-F FACTOR RSBW"/>
    <property type="match status" value="1"/>
</dbReference>
<dbReference type="PANTHER" id="PTHR35526">
    <property type="entry name" value="ANTI-SIGMA-F FACTOR RSBW-RELATED"/>
    <property type="match status" value="1"/>
</dbReference>
<evidence type="ECO:0000256" key="2">
    <source>
        <dbReference type="SAM" id="MobiDB-lite"/>
    </source>
</evidence>
<dbReference type="Proteomes" id="UP001165378">
    <property type="component" value="Unassembled WGS sequence"/>
</dbReference>
<keyword evidence="4" id="KW-0547">Nucleotide-binding</keyword>
<dbReference type="Pfam" id="PF13581">
    <property type="entry name" value="HATPase_c_2"/>
    <property type="match status" value="1"/>
</dbReference>
<protein>
    <submittedName>
        <fullName evidence="4">ATP-binding protein</fullName>
    </submittedName>
</protein>
<evidence type="ECO:0000259" key="3">
    <source>
        <dbReference type="Pfam" id="PF13581"/>
    </source>
</evidence>
<keyword evidence="1" id="KW-0723">Serine/threonine-protein kinase</keyword>
<proteinExistence type="predicted"/>
<name>A0AA41PU20_9ACTN</name>
<feature type="compositionally biased region" description="Low complexity" evidence="2">
    <location>
        <begin position="160"/>
        <end position="175"/>
    </location>
</feature>